<dbReference type="Proteomes" id="UP001379235">
    <property type="component" value="Unassembled WGS sequence"/>
</dbReference>
<dbReference type="Pfam" id="PF02627">
    <property type="entry name" value="CMD"/>
    <property type="match status" value="1"/>
</dbReference>
<evidence type="ECO:0000313" key="2">
    <source>
        <dbReference type="EMBL" id="MEJ6011677.1"/>
    </source>
</evidence>
<proteinExistence type="predicted"/>
<evidence type="ECO:0000259" key="1">
    <source>
        <dbReference type="Pfam" id="PF02627"/>
    </source>
</evidence>
<dbReference type="InterPro" id="IPR052512">
    <property type="entry name" value="4CMD/NDH-1_regulator"/>
</dbReference>
<evidence type="ECO:0000313" key="3">
    <source>
        <dbReference type="Proteomes" id="UP001379235"/>
    </source>
</evidence>
<keyword evidence="3" id="KW-1185">Reference proteome</keyword>
<protein>
    <submittedName>
        <fullName evidence="2">Carboxymuconolactone decarboxylase family protein</fullName>
    </submittedName>
</protein>
<dbReference type="RefSeq" id="WP_339969148.1">
    <property type="nucleotide sequence ID" value="NZ_JBBHJY010000010.1"/>
</dbReference>
<comment type="caution">
    <text evidence="2">The sequence shown here is derived from an EMBL/GenBank/DDBJ whole genome shotgun (WGS) entry which is preliminary data.</text>
</comment>
<dbReference type="InterPro" id="IPR029032">
    <property type="entry name" value="AhpD-like"/>
</dbReference>
<gene>
    <name evidence="2" type="ORF">WG900_17320</name>
</gene>
<organism evidence="2 3">
    <name type="scientific">Novosphingobium aquae</name>
    <dbReference type="NCBI Taxonomy" id="3133435"/>
    <lineage>
        <taxon>Bacteria</taxon>
        <taxon>Pseudomonadati</taxon>
        <taxon>Pseudomonadota</taxon>
        <taxon>Alphaproteobacteria</taxon>
        <taxon>Sphingomonadales</taxon>
        <taxon>Sphingomonadaceae</taxon>
        <taxon>Novosphingobium</taxon>
    </lineage>
</organism>
<dbReference type="Gene3D" id="1.20.1290.10">
    <property type="entry name" value="AhpD-like"/>
    <property type="match status" value="1"/>
</dbReference>
<dbReference type="PANTHER" id="PTHR33570:SF2">
    <property type="entry name" value="CARBOXYMUCONOLACTONE DECARBOXYLASE-LIKE DOMAIN-CONTAINING PROTEIN"/>
    <property type="match status" value="1"/>
</dbReference>
<feature type="domain" description="Carboxymuconolactone decarboxylase-like" evidence="1">
    <location>
        <begin position="40"/>
        <end position="117"/>
    </location>
</feature>
<name>A0ABU8SCQ6_9SPHN</name>
<sequence length="132" mass="15010">MSDAEAKGLALFTEIYGEEMAEGTRRLYEDGTTFGSEQSRWTMEWTFGSVWAREGLARKMRSCTVLGMLIAQGAADEIRYHTRMGMRNGLTRTEIEEIFYTAFPYCGFPKAATAKRAMLLGFEDYDKQENGK</sequence>
<dbReference type="EMBL" id="JBBHJY010000010">
    <property type="protein sequence ID" value="MEJ6011677.1"/>
    <property type="molecule type" value="Genomic_DNA"/>
</dbReference>
<dbReference type="InterPro" id="IPR003779">
    <property type="entry name" value="CMD-like"/>
</dbReference>
<reference evidence="2 3" key="1">
    <citation type="submission" date="2024-03" db="EMBL/GenBank/DDBJ databases">
        <authorList>
            <person name="Jo J.-H."/>
        </authorList>
    </citation>
    <scope>NUCLEOTIDE SEQUENCE [LARGE SCALE GENOMIC DNA]</scope>
    <source>
        <strain evidence="2 3">AS3R-12</strain>
    </source>
</reference>
<dbReference type="SUPFAM" id="SSF69118">
    <property type="entry name" value="AhpD-like"/>
    <property type="match status" value="1"/>
</dbReference>
<dbReference type="PANTHER" id="PTHR33570">
    <property type="entry name" value="4-CARBOXYMUCONOLACTONE DECARBOXYLASE FAMILY PROTEIN"/>
    <property type="match status" value="1"/>
</dbReference>
<accession>A0ABU8SCQ6</accession>